<keyword evidence="1" id="KW-0479">Metal-binding</keyword>
<gene>
    <name evidence="2" type="ordered locus">Mrub_0165</name>
    <name evidence="3" type="ORF">K649_00430</name>
</gene>
<dbReference type="InterPro" id="IPR036705">
    <property type="entry name" value="Ribosyl_crysJ1_sf"/>
</dbReference>
<sequence>MNLKDRFRGCLLGLAVGDAVGAAVEFCPRGSFEPLTDMVGGGPHHLLPGQWTDDTSMALCLATSLKECGGFDALDQMNRYCLWQETGYLSSTGSCFGIGTTIRTALDRFRQTKDPYAGSSHPRTAGNGCIMRLAPVPMFYFPNLQAAEHYAAESARTTHGAAECLDACRLLARIICRALLGRPKDEVVLADSNTFTGAEKIVAIAQGAYLEKPREALRGSGYVVESLEAALWCFVHTDSFAEAVLAAANLGEDADTTAAVCGQVAGAYYGVQGIPAAWLERLALGSEITALADGLYGSSQEKAGWF</sequence>
<dbReference type="EMBL" id="CP001743">
    <property type="protein sequence ID" value="ADD26945.1"/>
    <property type="molecule type" value="Genomic_DNA"/>
</dbReference>
<dbReference type="OrthoDB" id="9798107at2"/>
<dbReference type="eggNOG" id="COG1397">
    <property type="taxonomic scope" value="Bacteria"/>
</dbReference>
<dbReference type="PANTHER" id="PTHR16222">
    <property type="entry name" value="ADP-RIBOSYLGLYCOHYDROLASE"/>
    <property type="match status" value="1"/>
</dbReference>
<proteinExistence type="predicted"/>
<dbReference type="InterPro" id="IPR050792">
    <property type="entry name" value="ADP-ribosylglycohydrolase"/>
</dbReference>
<dbReference type="EMBL" id="CP005385">
    <property type="protein sequence ID" value="AGK03398.1"/>
    <property type="molecule type" value="Genomic_DNA"/>
</dbReference>
<organism evidence="3 5">
    <name type="scientific">Meiothermus ruber (strain ATCC 35948 / DSM 1279 / VKM B-1258 / 21)</name>
    <name type="common">Thermus ruber</name>
    <dbReference type="NCBI Taxonomy" id="504728"/>
    <lineage>
        <taxon>Bacteria</taxon>
        <taxon>Thermotogati</taxon>
        <taxon>Deinococcota</taxon>
        <taxon>Deinococci</taxon>
        <taxon>Thermales</taxon>
        <taxon>Thermaceae</taxon>
        <taxon>Meiothermus</taxon>
    </lineage>
</organism>
<protein>
    <submittedName>
        <fullName evidence="3">ADP-ribosylation/Crystallin J1</fullName>
    </submittedName>
</protein>
<feature type="binding site" evidence="1">
    <location>
        <position position="53"/>
    </location>
    <ligand>
        <name>Mg(2+)</name>
        <dbReference type="ChEBI" id="CHEBI:18420"/>
        <label>1</label>
    </ligand>
</feature>
<dbReference type="GO" id="GO:0046872">
    <property type="term" value="F:metal ion binding"/>
    <property type="evidence" value="ECO:0007669"/>
    <property type="project" value="UniProtKB-KW"/>
</dbReference>
<dbReference type="RefSeq" id="WP_013012464.1">
    <property type="nucleotide sequence ID" value="NC_013946.1"/>
</dbReference>
<reference evidence="2 4" key="1">
    <citation type="journal article" date="2010" name="Stand. Genomic Sci.">
        <title>Complete genome sequence of Meiothermus ruber type strain (21).</title>
        <authorList>
            <person name="Tindall B.J."/>
            <person name="Sikorski J."/>
            <person name="Lucas S."/>
            <person name="Goltsman E."/>
            <person name="Copeland A."/>
            <person name="Glavina Del Rio T."/>
            <person name="Nolan M."/>
            <person name="Tice H."/>
            <person name="Cheng J.F."/>
            <person name="Han C."/>
            <person name="Pitluck S."/>
            <person name="Liolios K."/>
            <person name="Ivanova N."/>
            <person name="Mavromatis K."/>
            <person name="Ovchinnikova G."/>
            <person name="Pati A."/>
            <person name="Fahnrich R."/>
            <person name="Goodwin L."/>
            <person name="Chen A."/>
            <person name="Palaniappan K."/>
            <person name="Land M."/>
            <person name="Hauser L."/>
            <person name="Chang Y.J."/>
            <person name="Jeffries C.D."/>
            <person name="Rohde M."/>
            <person name="Goker M."/>
            <person name="Woyke T."/>
            <person name="Bristow J."/>
            <person name="Eisen J.A."/>
            <person name="Markowitz V."/>
            <person name="Hugenholtz P."/>
            <person name="Kyrpides N.C."/>
            <person name="Klenk H.P."/>
            <person name="Lapidus A."/>
        </authorList>
    </citation>
    <scope>NUCLEOTIDE SEQUENCE [LARGE SCALE GENOMIC DNA]</scope>
    <source>
        <strain evidence="4">ATCC 35948 / DSM 1279 / VKM B-1258 / 21</strain>
        <strain evidence="2">DSM 1279</strain>
    </source>
</reference>
<reference evidence="3 5" key="3">
    <citation type="submission" date="2013-04" db="EMBL/GenBank/DDBJ databases">
        <authorList>
            <person name="Chin J."/>
            <person name="Alexander D.H."/>
            <person name="Marks P."/>
            <person name="Korlach J."/>
            <person name="Clum A."/>
            <person name="Copeland A."/>
        </authorList>
    </citation>
    <scope>NUCLEOTIDE SEQUENCE [LARGE SCALE GENOMIC DNA]</scope>
    <source>
        <strain evidence="5">ATCC 35948 / DSM 1279 / VKM B-1258 / 21</strain>
        <strain evidence="3">DSM 1279</strain>
    </source>
</reference>
<comment type="cofactor">
    <cofactor evidence="1">
        <name>Mg(2+)</name>
        <dbReference type="ChEBI" id="CHEBI:18420"/>
    </cofactor>
    <text evidence="1">Binds 2 magnesium ions per subunit.</text>
</comment>
<evidence type="ECO:0000256" key="1">
    <source>
        <dbReference type="PIRSR" id="PIRSR605502-1"/>
    </source>
</evidence>
<feature type="binding site" evidence="1">
    <location>
        <position position="54"/>
    </location>
    <ligand>
        <name>Mg(2+)</name>
        <dbReference type="ChEBI" id="CHEBI:18420"/>
        <label>1</label>
    </ligand>
</feature>
<feature type="binding site" evidence="1">
    <location>
        <position position="253"/>
    </location>
    <ligand>
        <name>Mg(2+)</name>
        <dbReference type="ChEBI" id="CHEBI:18420"/>
        <label>1</label>
    </ligand>
</feature>
<dbReference type="InterPro" id="IPR005502">
    <property type="entry name" value="Ribosyl_crysJ1"/>
</dbReference>
<evidence type="ECO:0000313" key="2">
    <source>
        <dbReference type="EMBL" id="ADD26945.1"/>
    </source>
</evidence>
<dbReference type="KEGG" id="mrb:Mrub_0165"/>
<evidence type="ECO:0000313" key="5">
    <source>
        <dbReference type="Proteomes" id="UP000013026"/>
    </source>
</evidence>
<dbReference type="PATRIC" id="fig|504728.9.peg.91"/>
<dbReference type="Gene3D" id="1.10.4080.10">
    <property type="entry name" value="ADP-ribosylation/Crystallin J1"/>
    <property type="match status" value="1"/>
</dbReference>
<dbReference type="PANTHER" id="PTHR16222:SF12">
    <property type="entry name" value="ADP-RIBOSYLGLYCOHYDROLASE-RELATED"/>
    <property type="match status" value="1"/>
</dbReference>
<dbReference type="KEGG" id="mre:K649_00430"/>
<dbReference type="AlphaFoldDB" id="D3PL49"/>
<dbReference type="SUPFAM" id="SSF101478">
    <property type="entry name" value="ADP-ribosylglycohydrolase"/>
    <property type="match status" value="1"/>
</dbReference>
<keyword evidence="4" id="KW-1185">Reference proteome</keyword>
<evidence type="ECO:0000313" key="3">
    <source>
        <dbReference type="EMBL" id="AGK03398.1"/>
    </source>
</evidence>
<reference evidence="3" key="2">
    <citation type="submission" date="2013-04" db="EMBL/GenBank/DDBJ databases">
        <title>Non-Hybrid, Finished Microbial Genome Assemblies from Long-Read SMRT Sequencing Data.</title>
        <authorList>
            <person name="Klammer A."/>
            <person name="Drake J."/>
            <person name="Heiner C."/>
            <person name="Clum A."/>
            <person name="Copeland A."/>
            <person name="Huddleston J."/>
            <person name="Eichler E."/>
            <person name="Turner S.W."/>
        </authorList>
    </citation>
    <scope>NUCLEOTIDE SEQUENCE</scope>
    <source>
        <strain evidence="3">DSM 1279</strain>
    </source>
</reference>
<dbReference type="Pfam" id="PF03747">
    <property type="entry name" value="ADP_ribosyl_GH"/>
    <property type="match status" value="1"/>
</dbReference>
<name>D3PL49_MEIRD</name>
<dbReference type="Proteomes" id="UP000006655">
    <property type="component" value="Chromosome"/>
</dbReference>
<feature type="binding site" evidence="1">
    <location>
        <position position="52"/>
    </location>
    <ligand>
        <name>Mg(2+)</name>
        <dbReference type="ChEBI" id="CHEBI:18420"/>
        <label>1</label>
    </ligand>
</feature>
<feature type="binding site" evidence="1">
    <location>
        <position position="256"/>
    </location>
    <ligand>
        <name>Mg(2+)</name>
        <dbReference type="ChEBI" id="CHEBI:18420"/>
        <label>1</label>
    </ligand>
</feature>
<keyword evidence="1" id="KW-0460">Magnesium</keyword>
<dbReference type="Proteomes" id="UP000013026">
    <property type="component" value="Chromosome"/>
</dbReference>
<feature type="binding site" evidence="1">
    <location>
        <position position="255"/>
    </location>
    <ligand>
        <name>Mg(2+)</name>
        <dbReference type="ChEBI" id="CHEBI:18420"/>
        <label>1</label>
    </ligand>
</feature>
<evidence type="ECO:0000313" key="4">
    <source>
        <dbReference type="Proteomes" id="UP000006655"/>
    </source>
</evidence>
<accession>D3PL49</accession>
<dbReference type="STRING" id="504728.K649_00430"/>